<feature type="region of interest" description="Disordered" evidence="1">
    <location>
        <begin position="49"/>
        <end position="74"/>
    </location>
</feature>
<dbReference type="PANTHER" id="PTHR13318:SF101">
    <property type="entry name" value="F-BOX_LRR PROTEIN"/>
    <property type="match status" value="1"/>
</dbReference>
<dbReference type="PANTHER" id="PTHR13318">
    <property type="entry name" value="PARTNER OF PAIRED, ISOFORM B-RELATED"/>
    <property type="match status" value="1"/>
</dbReference>
<proteinExistence type="predicted"/>
<protein>
    <submittedName>
        <fullName evidence="2">Leucine-rich repeat</fullName>
    </submittedName>
</protein>
<dbReference type="Proteomes" id="UP001604277">
    <property type="component" value="Unassembled WGS sequence"/>
</dbReference>
<evidence type="ECO:0000256" key="1">
    <source>
        <dbReference type="SAM" id="MobiDB-lite"/>
    </source>
</evidence>
<evidence type="ECO:0000313" key="3">
    <source>
        <dbReference type="Proteomes" id="UP001604277"/>
    </source>
</evidence>
<dbReference type="SMART" id="SM00367">
    <property type="entry name" value="LRR_CC"/>
    <property type="match status" value="5"/>
</dbReference>
<evidence type="ECO:0000313" key="2">
    <source>
        <dbReference type="EMBL" id="KAL2553789.1"/>
    </source>
</evidence>
<dbReference type="EMBL" id="JBFOLJ010000002">
    <property type="protein sequence ID" value="KAL2553789.1"/>
    <property type="molecule type" value="Genomic_DNA"/>
</dbReference>
<keyword evidence="3" id="KW-1185">Reference proteome</keyword>
<name>A0ABD1WVS5_9LAMI</name>
<dbReference type="AlphaFoldDB" id="A0ABD1WVS5"/>
<sequence>MAGCSLMTVLRSREIVSTVNSTGSLSKALENGVSEPVTPVKTIEISNKSLINTTPSSSSSAPNPGVESRSLGGSNVGSEAVLVRRSARLAAKLGTGDHLENIEIMSGKRKKVETKVENNSSQGVCEIGYLEKVVLDSELEAEKEGRFLEQTIMGTWLLRNSGNGGASGSVPDLEEVKFDRGVEDPGFGCDGETLGVETANNGKGERAYSTEMGLSVSKSDKKDGGEKRFFNLRSGKKVAKRTIDSDFRGPSIGLEGVESSDNDAKSGCGKESEILLNGDNVTTDSERNMEEDVYGSWRKRRHSGGENGKGKVVGKTFLTSSAVSVKLEVGKEVGLIIDDSCSDLSRSRGIADGKVEVADQSVIRIETGVKTRGRLRKEEKGKGKLVDKDSSYNGMDALDQRFELRVEDRNENALAGTIHLPENAALVDVNIIGETDTRSYKKRFRDIARQNASRFAHFSAQEEEQSLSAAGIAGREIASSEAVSETEDWPGPFSTAMKIIKDREMNVKGLHGSSVNKSKVVELRWVPRKDEQCNRQKQFLPSLQQLCLSVLAKNADAITSLDCIPDVLRHKLCQLLCDSRKMNNHFLQLLVSGFPTEIRLRDCSWLSEELFTRTFESTDTSNLTVLQLDQCGCCVPDYALSATLARSLNSLPALTTVSLKGAYRLSDAGLSALVSSAPSITSINLTQCSLLTSDGICSLIKSLRSVLRELYIDDCLEIDAMLILPAMLKLEHLEVLSLGGIQTVCDNFISEIVSVHGYRIKELGLAGCMQLSDLSLKVIAATCSELRVIDLMNLCKLTDTAMAHLANGCQAIHTLKLCRNPFSDEAIAAYLEISGASLIELSLNNINKVSNNTALSLAGHSRNLVTLDLSWCRILTNEALGLIVDSCSSLEVLKLFGCTQVTDVFLDGHSNPQVKVIGLKMGQVFEHIKEPDFL</sequence>
<dbReference type="SUPFAM" id="SSF52047">
    <property type="entry name" value="RNI-like"/>
    <property type="match status" value="1"/>
</dbReference>
<comment type="caution">
    <text evidence="2">The sequence shown here is derived from an EMBL/GenBank/DDBJ whole genome shotgun (WGS) entry which is preliminary data.</text>
</comment>
<feature type="region of interest" description="Disordered" evidence="1">
    <location>
        <begin position="287"/>
        <end position="308"/>
    </location>
</feature>
<organism evidence="2 3">
    <name type="scientific">Forsythia ovata</name>
    <dbReference type="NCBI Taxonomy" id="205694"/>
    <lineage>
        <taxon>Eukaryota</taxon>
        <taxon>Viridiplantae</taxon>
        <taxon>Streptophyta</taxon>
        <taxon>Embryophyta</taxon>
        <taxon>Tracheophyta</taxon>
        <taxon>Spermatophyta</taxon>
        <taxon>Magnoliopsida</taxon>
        <taxon>eudicotyledons</taxon>
        <taxon>Gunneridae</taxon>
        <taxon>Pentapetalae</taxon>
        <taxon>asterids</taxon>
        <taxon>lamiids</taxon>
        <taxon>Lamiales</taxon>
        <taxon>Oleaceae</taxon>
        <taxon>Forsythieae</taxon>
        <taxon>Forsythia</taxon>
    </lineage>
</organism>
<dbReference type="Gene3D" id="3.80.10.10">
    <property type="entry name" value="Ribonuclease Inhibitor"/>
    <property type="match status" value="2"/>
</dbReference>
<reference evidence="3" key="1">
    <citation type="submission" date="2024-07" db="EMBL/GenBank/DDBJ databases">
        <title>Two chromosome-level genome assemblies of Korean endemic species Abeliophyllum distichum and Forsythia ovata (Oleaceae).</title>
        <authorList>
            <person name="Jang H."/>
        </authorList>
    </citation>
    <scope>NUCLEOTIDE SEQUENCE [LARGE SCALE GENOMIC DNA]</scope>
</reference>
<gene>
    <name evidence="2" type="ORF">Fot_07408</name>
</gene>
<accession>A0ABD1WVS5</accession>
<dbReference type="InterPro" id="IPR006553">
    <property type="entry name" value="Leu-rich_rpt_Cys-con_subtyp"/>
</dbReference>
<dbReference type="InterPro" id="IPR032675">
    <property type="entry name" value="LRR_dom_sf"/>
</dbReference>